<dbReference type="Proteomes" id="UP000252731">
    <property type="component" value="Unassembled WGS sequence"/>
</dbReference>
<reference evidence="1 2" key="1">
    <citation type="submission" date="2018-06" db="EMBL/GenBank/DDBJ databases">
        <title>Freshwater and sediment microbial communities from various areas in North America, analyzing microbe dynamics in response to fracking.</title>
        <authorList>
            <person name="Lamendella R."/>
        </authorList>
    </citation>
    <scope>NUCLEOTIDE SEQUENCE [LARGE SCALE GENOMIC DNA]</scope>
    <source>
        <strain evidence="1 2">14_TX</strain>
    </source>
</reference>
<proteinExistence type="predicted"/>
<evidence type="ECO:0000313" key="2">
    <source>
        <dbReference type="Proteomes" id="UP000252731"/>
    </source>
</evidence>
<dbReference type="AlphaFoldDB" id="A0A366JK67"/>
<evidence type="ECO:0000313" key="1">
    <source>
        <dbReference type="EMBL" id="RBP86234.1"/>
    </source>
</evidence>
<dbReference type="EMBL" id="QNSF01000029">
    <property type="protein sequence ID" value="RBP86234.1"/>
    <property type="molecule type" value="Genomic_DNA"/>
</dbReference>
<gene>
    <name evidence="1" type="ORF">DFO70_12913</name>
</gene>
<protein>
    <submittedName>
        <fullName evidence="1">Uncharacterized protein</fullName>
    </submittedName>
</protein>
<name>A0A366JK67_CYTFI</name>
<keyword evidence="2" id="KW-1185">Reference proteome</keyword>
<organism evidence="1 2">
    <name type="scientific">Cytobacillus firmus</name>
    <name type="common">Bacillus firmus</name>
    <dbReference type="NCBI Taxonomy" id="1399"/>
    <lineage>
        <taxon>Bacteria</taxon>
        <taxon>Bacillati</taxon>
        <taxon>Bacillota</taxon>
        <taxon>Bacilli</taxon>
        <taxon>Bacillales</taxon>
        <taxon>Bacillaceae</taxon>
        <taxon>Cytobacillus</taxon>
    </lineage>
</organism>
<sequence length="43" mass="5117">MDKLVYDRSRCRGNGLQEKNFTFQDATHIKVILSLKMIKFQSR</sequence>
<accession>A0A366JK67</accession>
<comment type="caution">
    <text evidence="1">The sequence shown here is derived from an EMBL/GenBank/DDBJ whole genome shotgun (WGS) entry which is preliminary data.</text>
</comment>